<dbReference type="HOGENOM" id="CLU_127155_0_0_6"/>
<dbReference type="AlphaFoldDB" id="A0A090AJ36"/>
<evidence type="ECO:0000313" key="2">
    <source>
        <dbReference type="Proteomes" id="UP000031623"/>
    </source>
</evidence>
<protein>
    <submittedName>
        <fullName evidence="1">Uncharacterized protein</fullName>
    </submittedName>
</protein>
<accession>A0A090AJ36</accession>
<sequence length="182" mass="20626">MHITHSIISELLKSLTPGMPTMSRTAIDDQFAEAETYFDLNKLYKDLASAKGKRLTPTEKVHLRGLLCGHSPAEIAEKLNKAKNSVEVDLSSTVYQYIKSLLNKESQEVGNWRDICEWLKEAGYEQPFKERQMTATLPTQATVNIEMVKRNKILIDINLRIVAPFPTLPKNSHPTNTIDNDE</sequence>
<dbReference type="Proteomes" id="UP000031623">
    <property type="component" value="Chromosome"/>
</dbReference>
<reference evidence="1 2" key="1">
    <citation type="journal article" date="2014" name="ISME J.">
        <title>Ecophysiology of Thioploca ingrica as revealed by the complete genome sequence supplemented with proteomic evidence.</title>
        <authorList>
            <person name="Kojima H."/>
            <person name="Ogura Y."/>
            <person name="Yamamoto N."/>
            <person name="Togashi T."/>
            <person name="Mori H."/>
            <person name="Watanabe T."/>
            <person name="Nemoto F."/>
            <person name="Kurokawa K."/>
            <person name="Hayashi T."/>
            <person name="Fukui M."/>
        </authorList>
    </citation>
    <scope>NUCLEOTIDE SEQUENCE [LARGE SCALE GENOMIC DNA]</scope>
</reference>
<organism evidence="1 2">
    <name type="scientific">Thioploca ingrica</name>
    <dbReference type="NCBI Taxonomy" id="40754"/>
    <lineage>
        <taxon>Bacteria</taxon>
        <taxon>Pseudomonadati</taxon>
        <taxon>Pseudomonadota</taxon>
        <taxon>Gammaproteobacteria</taxon>
        <taxon>Thiotrichales</taxon>
        <taxon>Thiotrichaceae</taxon>
        <taxon>Thioploca</taxon>
    </lineage>
</organism>
<proteinExistence type="predicted"/>
<evidence type="ECO:0000313" key="1">
    <source>
        <dbReference type="EMBL" id="BAP55512.1"/>
    </source>
</evidence>
<gene>
    <name evidence="1" type="ORF">THII_1215</name>
</gene>
<dbReference type="KEGG" id="tig:THII_1215"/>
<dbReference type="STRING" id="40754.THII_1215"/>
<dbReference type="EMBL" id="AP014633">
    <property type="protein sequence ID" value="BAP55512.1"/>
    <property type="molecule type" value="Genomic_DNA"/>
</dbReference>
<name>A0A090AJ36_9GAMM</name>
<keyword evidence="2" id="KW-1185">Reference proteome</keyword>